<protein>
    <submittedName>
        <fullName evidence="2">Uncharacterized protein</fullName>
    </submittedName>
</protein>
<feature type="compositionally biased region" description="Basic and acidic residues" evidence="1">
    <location>
        <begin position="1"/>
        <end position="10"/>
    </location>
</feature>
<evidence type="ECO:0000256" key="1">
    <source>
        <dbReference type="SAM" id="MobiDB-lite"/>
    </source>
</evidence>
<dbReference type="EMBL" id="CACVBS010000030">
    <property type="protein sequence ID" value="CAA7260798.1"/>
    <property type="molecule type" value="Genomic_DNA"/>
</dbReference>
<dbReference type="Proteomes" id="UP000467700">
    <property type="component" value="Unassembled WGS sequence"/>
</dbReference>
<proteinExistence type="predicted"/>
<gene>
    <name evidence="2" type="ORF">AAE3_LOCUS2849</name>
</gene>
<dbReference type="AlphaFoldDB" id="A0A8S0WWW1"/>
<feature type="region of interest" description="Disordered" evidence="1">
    <location>
        <begin position="1"/>
        <end position="23"/>
    </location>
</feature>
<accession>A0A8S0WWW1</accession>
<evidence type="ECO:0000313" key="2">
    <source>
        <dbReference type="EMBL" id="CAA7260798.1"/>
    </source>
</evidence>
<name>A0A8S0WWW1_CYCAE</name>
<evidence type="ECO:0000313" key="3">
    <source>
        <dbReference type="Proteomes" id="UP000467700"/>
    </source>
</evidence>
<keyword evidence="3" id="KW-1185">Reference proteome</keyword>
<reference evidence="2 3" key="1">
    <citation type="submission" date="2020-01" db="EMBL/GenBank/DDBJ databases">
        <authorList>
            <person name="Gupta K D."/>
        </authorList>
    </citation>
    <scope>NUCLEOTIDE SEQUENCE [LARGE SCALE GENOMIC DNA]</scope>
</reference>
<comment type="caution">
    <text evidence="2">The sequence shown here is derived from an EMBL/GenBank/DDBJ whole genome shotgun (WGS) entry which is preliminary data.</text>
</comment>
<sequence length="331" mass="35191">MAKQQDEDKGSSGSDDDMNEVLSNKVVVAAAGAETGAPKSSRAWQMSLDHCQQSRGAIRGPGRKGINNGAEISQLALWFNCLWSGLGPSGPGSALARAKGWLALGPQVEPGPTRFGPIVEGHIIPPPLSPSHLQSSVSYIVDPPLSRTVCLRLAARTIAITVAPALPCPSSHTVAITLHRCHCLLLSRCCLTSAIASPLPRWHCHPLAFALLLAPLPSPLPLPLPSPSLAVAHSRPHPHLPHTLTPSPLFRTCPRLVLSPSSHTMALVSHRGPRLTPWPSSHTVTSLTRRHSPLLALVSLLPRCSHPPLSHHRLVTAIALISPCPRLTVTL</sequence>
<organism evidence="2 3">
    <name type="scientific">Cyclocybe aegerita</name>
    <name type="common">Black poplar mushroom</name>
    <name type="synonym">Agrocybe aegerita</name>
    <dbReference type="NCBI Taxonomy" id="1973307"/>
    <lineage>
        <taxon>Eukaryota</taxon>
        <taxon>Fungi</taxon>
        <taxon>Dikarya</taxon>
        <taxon>Basidiomycota</taxon>
        <taxon>Agaricomycotina</taxon>
        <taxon>Agaricomycetes</taxon>
        <taxon>Agaricomycetidae</taxon>
        <taxon>Agaricales</taxon>
        <taxon>Agaricineae</taxon>
        <taxon>Bolbitiaceae</taxon>
        <taxon>Cyclocybe</taxon>
    </lineage>
</organism>